<evidence type="ECO:0000313" key="1">
    <source>
        <dbReference type="EMBL" id="MQY43922.1"/>
    </source>
</evidence>
<protein>
    <submittedName>
        <fullName evidence="1">Uncharacterized protein</fullName>
    </submittedName>
</protein>
<keyword evidence="2" id="KW-1185">Reference proteome</keyword>
<accession>A0A844B0U3</accession>
<organism evidence="1 2">
    <name type="scientific">Tritonibacter aquimaris</name>
    <dbReference type="NCBI Taxonomy" id="2663379"/>
    <lineage>
        <taxon>Bacteria</taxon>
        <taxon>Pseudomonadati</taxon>
        <taxon>Pseudomonadota</taxon>
        <taxon>Alphaproteobacteria</taxon>
        <taxon>Rhodobacterales</taxon>
        <taxon>Paracoccaceae</taxon>
        <taxon>Tritonibacter</taxon>
    </lineage>
</organism>
<sequence length="104" mass="11228">MSANALLTGAVPGHLPNRRETDIVQLGIYASGHAEIGDSWPRATSPTRNTSAIAAHPSCRWAPLTHPARWTRPLAHVSMARAAKSPLPRDVVSNTRQWGSAPYI</sequence>
<name>A0A844B0U3_9RHOB</name>
<proteinExistence type="predicted"/>
<reference evidence="1 2" key="1">
    <citation type="submission" date="2019-10" db="EMBL/GenBank/DDBJ databases">
        <title>Epibacterium sp. nov., isolated from seawater.</title>
        <authorList>
            <person name="Zhang X."/>
            <person name="Li N."/>
        </authorList>
    </citation>
    <scope>NUCLEOTIDE SEQUENCE [LARGE SCALE GENOMIC DNA]</scope>
    <source>
        <strain evidence="1 2">SM1969</strain>
    </source>
</reference>
<gene>
    <name evidence="1" type="ORF">GG681_14845</name>
</gene>
<dbReference type="AlphaFoldDB" id="A0A844B0U3"/>
<dbReference type="EMBL" id="WIXK01000009">
    <property type="protein sequence ID" value="MQY43922.1"/>
    <property type="molecule type" value="Genomic_DNA"/>
</dbReference>
<dbReference type="RefSeq" id="WP_153548820.1">
    <property type="nucleotide sequence ID" value="NZ_WIXK01000009.1"/>
</dbReference>
<comment type="caution">
    <text evidence="1">The sequence shown here is derived from an EMBL/GenBank/DDBJ whole genome shotgun (WGS) entry which is preliminary data.</text>
</comment>
<evidence type="ECO:0000313" key="2">
    <source>
        <dbReference type="Proteomes" id="UP000436694"/>
    </source>
</evidence>
<dbReference type="Proteomes" id="UP000436694">
    <property type="component" value="Unassembled WGS sequence"/>
</dbReference>